<feature type="domain" description="VTT" evidence="8">
    <location>
        <begin position="44"/>
        <end position="161"/>
    </location>
</feature>
<dbReference type="InterPro" id="IPR032816">
    <property type="entry name" value="VTT_dom"/>
</dbReference>
<dbReference type="OrthoDB" id="1651121at2"/>
<feature type="transmembrane region" description="Helical" evidence="6">
    <location>
        <begin position="39"/>
        <end position="59"/>
    </location>
</feature>
<evidence type="ECO:0000256" key="7">
    <source>
        <dbReference type="SAM" id="MobiDB-lite"/>
    </source>
</evidence>
<feature type="compositionally biased region" description="Basic and acidic residues" evidence="7">
    <location>
        <begin position="208"/>
        <end position="217"/>
    </location>
</feature>
<evidence type="ECO:0000259" key="8">
    <source>
        <dbReference type="Pfam" id="PF09335"/>
    </source>
</evidence>
<dbReference type="PANTHER" id="PTHR12677">
    <property type="entry name" value="GOLGI APPARATUS MEMBRANE PROTEIN TVP38-RELATED"/>
    <property type="match status" value="1"/>
</dbReference>
<keyword evidence="4 6" id="KW-1133">Transmembrane helix</keyword>
<dbReference type="PANTHER" id="PTHR12677:SF55">
    <property type="entry name" value="UNDECAPRENYL PHOSPHATE TRANSPORTER SAOUHSC_00901-RELATED"/>
    <property type="match status" value="1"/>
</dbReference>
<dbReference type="Proteomes" id="UP000266177">
    <property type="component" value="Unassembled WGS sequence"/>
</dbReference>
<evidence type="ECO:0000313" key="9">
    <source>
        <dbReference type="EMBL" id="RJG23803.1"/>
    </source>
</evidence>
<evidence type="ECO:0000256" key="5">
    <source>
        <dbReference type="ARBA" id="ARBA00023136"/>
    </source>
</evidence>
<keyword evidence="5 6" id="KW-0472">Membrane</keyword>
<dbReference type="GO" id="GO:0005886">
    <property type="term" value="C:plasma membrane"/>
    <property type="evidence" value="ECO:0007669"/>
    <property type="project" value="UniProtKB-SubCell"/>
</dbReference>
<feature type="transmembrane region" description="Helical" evidence="6">
    <location>
        <begin position="141"/>
        <end position="160"/>
    </location>
</feature>
<dbReference type="Pfam" id="PF09335">
    <property type="entry name" value="VTT_dom"/>
    <property type="match status" value="1"/>
</dbReference>
<reference evidence="9 10" key="1">
    <citation type="submission" date="2018-09" db="EMBL/GenBank/DDBJ databases">
        <title>Paenibacillus SK2017-BO5.</title>
        <authorList>
            <person name="Piskunova J.V."/>
            <person name="Dubiley S.A."/>
            <person name="Severinov K.V."/>
        </authorList>
    </citation>
    <scope>NUCLEOTIDE SEQUENCE [LARGE SCALE GENOMIC DNA]</scope>
    <source>
        <strain evidence="9 10">BO5</strain>
    </source>
</reference>
<evidence type="ECO:0000256" key="3">
    <source>
        <dbReference type="ARBA" id="ARBA00022692"/>
    </source>
</evidence>
<dbReference type="AlphaFoldDB" id="A0A3A3GM04"/>
<comment type="caution">
    <text evidence="9">The sequence shown here is derived from an EMBL/GenBank/DDBJ whole genome shotgun (WGS) entry which is preliminary data.</text>
</comment>
<evidence type="ECO:0000313" key="10">
    <source>
        <dbReference type="Proteomes" id="UP000266177"/>
    </source>
</evidence>
<keyword evidence="2 6" id="KW-1003">Cell membrane</keyword>
<proteinExistence type="inferred from homology"/>
<protein>
    <recommendedName>
        <fullName evidence="6">TVP38/TMEM64 family membrane protein</fullName>
    </recommendedName>
</protein>
<dbReference type="EMBL" id="QYZD01000009">
    <property type="protein sequence ID" value="RJG23803.1"/>
    <property type="molecule type" value="Genomic_DNA"/>
</dbReference>
<feature type="transmembrane region" description="Helical" evidence="6">
    <location>
        <begin position="166"/>
        <end position="186"/>
    </location>
</feature>
<comment type="similarity">
    <text evidence="6">Belongs to the TVP38/TMEM64 family.</text>
</comment>
<accession>A0A3A3GM04</accession>
<evidence type="ECO:0000256" key="2">
    <source>
        <dbReference type="ARBA" id="ARBA00022475"/>
    </source>
</evidence>
<dbReference type="RefSeq" id="WP_119793928.1">
    <property type="nucleotide sequence ID" value="NZ_QYZD01000009.1"/>
</dbReference>
<evidence type="ECO:0000256" key="6">
    <source>
        <dbReference type="RuleBase" id="RU366058"/>
    </source>
</evidence>
<evidence type="ECO:0000256" key="1">
    <source>
        <dbReference type="ARBA" id="ARBA00004651"/>
    </source>
</evidence>
<keyword evidence="3 6" id="KW-0812">Transmembrane</keyword>
<feature type="transmembrane region" description="Helical" evidence="6">
    <location>
        <begin position="66"/>
        <end position="89"/>
    </location>
</feature>
<evidence type="ECO:0000256" key="4">
    <source>
        <dbReference type="ARBA" id="ARBA00022989"/>
    </source>
</evidence>
<feature type="transmembrane region" description="Helical" evidence="6">
    <location>
        <begin position="109"/>
        <end position="134"/>
    </location>
</feature>
<dbReference type="InterPro" id="IPR015414">
    <property type="entry name" value="TMEM64"/>
</dbReference>
<name>A0A3A3GM04_PANTH</name>
<organism evidence="9 10">
    <name type="scientific">Paenibacillus thiaminolyticus</name>
    <name type="common">Bacillus thiaminolyticus</name>
    <dbReference type="NCBI Taxonomy" id="49283"/>
    <lineage>
        <taxon>Bacteria</taxon>
        <taxon>Bacillati</taxon>
        <taxon>Bacillota</taxon>
        <taxon>Bacilli</taxon>
        <taxon>Bacillales</taxon>
        <taxon>Paenibacillaceae</taxon>
        <taxon>Paenibacillus</taxon>
    </lineage>
</organism>
<comment type="subcellular location">
    <subcellularLocation>
        <location evidence="1 6">Cell membrane</location>
        <topology evidence="1 6">Multi-pass membrane protein</topology>
    </subcellularLocation>
</comment>
<feature type="region of interest" description="Disordered" evidence="7">
    <location>
        <begin position="197"/>
        <end position="217"/>
    </location>
</feature>
<sequence>MELSNIMSYVTEENLRNLLEQFRSFGPLPGILLTFMKSFIPPLPTIVIVGVNAAVYGLWLGFFYSWLGMIAGCMVTFLIVRSIAGHRYFQRYAQKPKVKKSLLWVRRNAFSYVFLLSIFPVGPFVIINMVSAIARMRIRSFFIAVTLGKAIMVFAVSYIGHDLMRFVHHPVQIIYVVLFLAASLWVSKKIEARFTKDLPPEEEQEPLVPERKESIGS</sequence>
<gene>
    <name evidence="9" type="ORF">DQX05_12345</name>
</gene>